<evidence type="ECO:0000256" key="6">
    <source>
        <dbReference type="ARBA" id="ARBA00022840"/>
    </source>
</evidence>
<evidence type="ECO:0000313" key="11">
    <source>
        <dbReference type="Proteomes" id="UP001341281"/>
    </source>
</evidence>
<feature type="domain" description="Protein kinase" evidence="9">
    <location>
        <begin position="292"/>
        <end position="539"/>
    </location>
</feature>
<evidence type="ECO:0000256" key="1">
    <source>
        <dbReference type="ARBA" id="ARBA00012513"/>
    </source>
</evidence>
<dbReference type="AlphaFoldDB" id="A0AAQ3SKL3"/>
<evidence type="ECO:0000256" key="4">
    <source>
        <dbReference type="ARBA" id="ARBA00022741"/>
    </source>
</evidence>
<protein>
    <recommendedName>
        <fullName evidence="1">non-specific serine/threonine protein kinase</fullName>
        <ecNumber evidence="1">2.7.11.1</ecNumber>
    </recommendedName>
</protein>
<dbReference type="FunFam" id="1.10.510.10:FF:001023">
    <property type="entry name" value="Os07g0541700 protein"/>
    <property type="match status" value="1"/>
</dbReference>
<keyword evidence="2" id="KW-0723">Serine/threonine-protein kinase</keyword>
<dbReference type="Pfam" id="PF07714">
    <property type="entry name" value="PK_Tyr_Ser-Thr"/>
    <property type="match status" value="1"/>
</dbReference>
<evidence type="ECO:0000259" key="9">
    <source>
        <dbReference type="PROSITE" id="PS50011"/>
    </source>
</evidence>
<dbReference type="SUPFAM" id="SSF56112">
    <property type="entry name" value="Protein kinase-like (PK-like)"/>
    <property type="match status" value="2"/>
</dbReference>
<dbReference type="SMART" id="SM00220">
    <property type="entry name" value="S_TKc"/>
    <property type="match status" value="1"/>
</dbReference>
<evidence type="ECO:0000256" key="7">
    <source>
        <dbReference type="ARBA" id="ARBA00047899"/>
    </source>
</evidence>
<dbReference type="PROSITE" id="PS50011">
    <property type="entry name" value="PROTEIN_KINASE_DOM"/>
    <property type="match status" value="1"/>
</dbReference>
<dbReference type="Gene3D" id="3.30.200.20">
    <property type="entry name" value="Phosphorylase Kinase, domain 1"/>
    <property type="match status" value="2"/>
</dbReference>
<comment type="catalytic activity">
    <reaction evidence="8">
        <text>L-seryl-[protein] + ATP = O-phospho-L-seryl-[protein] + ADP + H(+)</text>
        <dbReference type="Rhea" id="RHEA:17989"/>
        <dbReference type="Rhea" id="RHEA-COMP:9863"/>
        <dbReference type="Rhea" id="RHEA-COMP:11604"/>
        <dbReference type="ChEBI" id="CHEBI:15378"/>
        <dbReference type="ChEBI" id="CHEBI:29999"/>
        <dbReference type="ChEBI" id="CHEBI:30616"/>
        <dbReference type="ChEBI" id="CHEBI:83421"/>
        <dbReference type="ChEBI" id="CHEBI:456216"/>
        <dbReference type="EC" id="2.7.11.1"/>
    </reaction>
</comment>
<dbReference type="EC" id="2.7.11.1" evidence="1"/>
<gene>
    <name evidence="10" type="ORF">U9M48_004178</name>
</gene>
<dbReference type="InterPro" id="IPR008271">
    <property type="entry name" value="Ser/Thr_kinase_AS"/>
</dbReference>
<accession>A0AAQ3SKL3</accession>
<dbReference type="Gene3D" id="1.10.510.10">
    <property type="entry name" value="Transferase(Phosphotransferase) domain 1"/>
    <property type="match status" value="2"/>
</dbReference>
<keyword evidence="3" id="KW-0808">Transferase</keyword>
<evidence type="ECO:0000256" key="3">
    <source>
        <dbReference type="ARBA" id="ARBA00022679"/>
    </source>
</evidence>
<sequence length="655" mass="73523">MKIAAPGSSPSHIVLMDYDADTHDLLERLLLDQSAEPRALPLALLRAITNDFSDDRKIGEVTFAEVYKGRLRSGTVAVKMHKSLSMGMDDSNFSNEVASLMRVKHKNVVRCLGYCAETQGNMSDYNGKLVLVETFQRLLCFEYLPKGSLHAYITDASGGLDWTKRYKIIKGVCEGLNYLHQNRITLESWSDRLGTSAEDTRLEQVRVCAEIGLSCLDINPEKRPDTRGILERLVETESMEQFTEPDETESMDEFTGPDETTVELNLLERIVAGTEEPSHLDLTLLENITENFSERKKIGNGGCGDVYKGFLHKSCCSEEVIQKPDNQRQDVSSGEERVVIYQGRTIMMDIRERLLCFEYISNGSLENHITDELRGLEWHTRYEIILGICNGLLYLHKEKDIIHMDLKPANILLDDRMVPKITDFGLSRFDNNSQAATTSRLVSPGYCAPEYLLEGVSSSKADIYSLGIIITELVTGSKNKPDLTKVLRRWRHVCIKSSEHPSLGYQQVTKCLVLAQKCMQIEPSSRPDISDVTNELNAIETKDGQFQDILGIEPLEIHVPFELDHEIAHSIELTNDTDDHIAFMTKCSVTITAQAKINSPPNDLYKKITVLSSRVDGSLAAMDVTGDMFIDKEGKVVDEVNVMLVFARPPLAEDS</sequence>
<evidence type="ECO:0000256" key="5">
    <source>
        <dbReference type="ARBA" id="ARBA00022777"/>
    </source>
</evidence>
<evidence type="ECO:0000313" key="10">
    <source>
        <dbReference type="EMBL" id="WVZ53205.1"/>
    </source>
</evidence>
<evidence type="ECO:0000256" key="8">
    <source>
        <dbReference type="ARBA" id="ARBA00048679"/>
    </source>
</evidence>
<dbReference type="Pfam" id="PF00069">
    <property type="entry name" value="Pkinase"/>
    <property type="match status" value="1"/>
</dbReference>
<dbReference type="InterPro" id="IPR011009">
    <property type="entry name" value="Kinase-like_dom_sf"/>
</dbReference>
<dbReference type="PANTHER" id="PTHR45707">
    <property type="entry name" value="C2 CALCIUM/LIPID-BINDING PLANT PHOSPHORIBOSYLTRANSFERASE FAMILY PROTEIN"/>
    <property type="match status" value="1"/>
</dbReference>
<dbReference type="GO" id="GO:0005524">
    <property type="term" value="F:ATP binding"/>
    <property type="evidence" value="ECO:0007669"/>
    <property type="project" value="UniProtKB-KW"/>
</dbReference>
<dbReference type="Proteomes" id="UP001341281">
    <property type="component" value="Chromosome 01"/>
</dbReference>
<dbReference type="InterPro" id="IPR000719">
    <property type="entry name" value="Prot_kinase_dom"/>
</dbReference>
<name>A0AAQ3SKL3_PASNO</name>
<proteinExistence type="predicted"/>
<comment type="catalytic activity">
    <reaction evidence="7">
        <text>L-threonyl-[protein] + ATP = O-phospho-L-threonyl-[protein] + ADP + H(+)</text>
        <dbReference type="Rhea" id="RHEA:46608"/>
        <dbReference type="Rhea" id="RHEA-COMP:11060"/>
        <dbReference type="Rhea" id="RHEA-COMP:11605"/>
        <dbReference type="ChEBI" id="CHEBI:15378"/>
        <dbReference type="ChEBI" id="CHEBI:30013"/>
        <dbReference type="ChEBI" id="CHEBI:30616"/>
        <dbReference type="ChEBI" id="CHEBI:61977"/>
        <dbReference type="ChEBI" id="CHEBI:456216"/>
        <dbReference type="EC" id="2.7.11.1"/>
    </reaction>
</comment>
<dbReference type="InterPro" id="IPR008962">
    <property type="entry name" value="PapD-like_sf"/>
</dbReference>
<keyword evidence="11" id="KW-1185">Reference proteome</keyword>
<keyword evidence="6" id="KW-0067">ATP-binding</keyword>
<dbReference type="InterPro" id="IPR001245">
    <property type="entry name" value="Ser-Thr/Tyr_kinase_cat_dom"/>
</dbReference>
<dbReference type="EMBL" id="CP144745">
    <property type="protein sequence ID" value="WVZ53205.1"/>
    <property type="molecule type" value="Genomic_DNA"/>
</dbReference>
<reference evidence="10 11" key="1">
    <citation type="submission" date="2024-02" db="EMBL/GenBank/DDBJ databases">
        <title>High-quality chromosome-scale genome assembly of Pensacola bahiagrass (Paspalum notatum Flugge var. saurae).</title>
        <authorList>
            <person name="Vega J.M."/>
            <person name="Podio M."/>
            <person name="Orjuela J."/>
            <person name="Siena L.A."/>
            <person name="Pessino S.C."/>
            <person name="Combes M.C."/>
            <person name="Mariac C."/>
            <person name="Albertini E."/>
            <person name="Pupilli F."/>
            <person name="Ortiz J.P.A."/>
            <person name="Leblanc O."/>
        </authorList>
    </citation>
    <scope>NUCLEOTIDE SEQUENCE [LARGE SCALE GENOMIC DNA]</scope>
    <source>
        <strain evidence="10">R1</strain>
        <tissue evidence="10">Leaf</tissue>
    </source>
</reference>
<keyword evidence="5" id="KW-0418">Kinase</keyword>
<dbReference type="PROSITE" id="PS00108">
    <property type="entry name" value="PROTEIN_KINASE_ST"/>
    <property type="match status" value="1"/>
</dbReference>
<dbReference type="SUPFAM" id="SSF49354">
    <property type="entry name" value="PapD-like"/>
    <property type="match status" value="1"/>
</dbReference>
<organism evidence="10 11">
    <name type="scientific">Paspalum notatum var. saurae</name>
    <dbReference type="NCBI Taxonomy" id="547442"/>
    <lineage>
        <taxon>Eukaryota</taxon>
        <taxon>Viridiplantae</taxon>
        <taxon>Streptophyta</taxon>
        <taxon>Embryophyta</taxon>
        <taxon>Tracheophyta</taxon>
        <taxon>Spermatophyta</taxon>
        <taxon>Magnoliopsida</taxon>
        <taxon>Liliopsida</taxon>
        <taxon>Poales</taxon>
        <taxon>Poaceae</taxon>
        <taxon>PACMAD clade</taxon>
        <taxon>Panicoideae</taxon>
        <taxon>Andropogonodae</taxon>
        <taxon>Paspaleae</taxon>
        <taxon>Paspalinae</taxon>
        <taxon>Paspalum</taxon>
    </lineage>
</organism>
<dbReference type="GO" id="GO:0004674">
    <property type="term" value="F:protein serine/threonine kinase activity"/>
    <property type="evidence" value="ECO:0007669"/>
    <property type="project" value="UniProtKB-KW"/>
</dbReference>
<evidence type="ECO:0000256" key="2">
    <source>
        <dbReference type="ARBA" id="ARBA00022527"/>
    </source>
</evidence>
<keyword evidence="4" id="KW-0547">Nucleotide-binding</keyword>